<dbReference type="EMBL" id="CM023484">
    <property type="protein sequence ID" value="KAH6934616.1"/>
    <property type="molecule type" value="Genomic_DNA"/>
</dbReference>
<sequence>MWDLFYEKSGVQLAYQMWRLTYNHLTVNKDMQLRLKYVKFISEEMIFFITAANGHCYTANPLFASKKEQALAPKRVNSVLNSKLLGQSMLCAEQRDVYKPACGGLYAELQRVDEALWTVESWRNAKKVLTD</sequence>
<name>A0ACB7SKP5_HYAAI</name>
<proteinExistence type="predicted"/>
<keyword evidence="2" id="KW-1185">Reference proteome</keyword>
<accession>A0ACB7SKP5</accession>
<protein>
    <submittedName>
        <fullName evidence="1">Uncharacterized protein</fullName>
    </submittedName>
</protein>
<reference evidence="1" key="1">
    <citation type="submission" date="2020-05" db="EMBL/GenBank/DDBJ databases">
        <title>Large-scale comparative analyses of tick genomes elucidate their genetic diversity and vector capacities.</title>
        <authorList>
            <person name="Jia N."/>
            <person name="Wang J."/>
            <person name="Shi W."/>
            <person name="Du L."/>
            <person name="Sun Y."/>
            <person name="Zhan W."/>
            <person name="Jiang J."/>
            <person name="Wang Q."/>
            <person name="Zhang B."/>
            <person name="Ji P."/>
            <person name="Sakyi L.B."/>
            <person name="Cui X."/>
            <person name="Yuan T."/>
            <person name="Jiang B."/>
            <person name="Yang W."/>
            <person name="Lam T.T.-Y."/>
            <person name="Chang Q."/>
            <person name="Ding S."/>
            <person name="Wang X."/>
            <person name="Zhu J."/>
            <person name="Ruan X."/>
            <person name="Zhao L."/>
            <person name="Wei J."/>
            <person name="Que T."/>
            <person name="Du C."/>
            <person name="Cheng J."/>
            <person name="Dai P."/>
            <person name="Han X."/>
            <person name="Huang E."/>
            <person name="Gao Y."/>
            <person name="Liu J."/>
            <person name="Shao H."/>
            <person name="Ye R."/>
            <person name="Li L."/>
            <person name="Wei W."/>
            <person name="Wang X."/>
            <person name="Wang C."/>
            <person name="Yang T."/>
            <person name="Huo Q."/>
            <person name="Li W."/>
            <person name="Guo W."/>
            <person name="Chen H."/>
            <person name="Zhou L."/>
            <person name="Ni X."/>
            <person name="Tian J."/>
            <person name="Zhou Y."/>
            <person name="Sheng Y."/>
            <person name="Liu T."/>
            <person name="Pan Y."/>
            <person name="Xia L."/>
            <person name="Li J."/>
            <person name="Zhao F."/>
            <person name="Cao W."/>
        </authorList>
    </citation>
    <scope>NUCLEOTIDE SEQUENCE</scope>
    <source>
        <strain evidence="1">Hyas-2018</strain>
    </source>
</reference>
<evidence type="ECO:0000313" key="1">
    <source>
        <dbReference type="EMBL" id="KAH6934616.1"/>
    </source>
</evidence>
<gene>
    <name evidence="1" type="ORF">HPB50_026054</name>
</gene>
<comment type="caution">
    <text evidence="1">The sequence shown here is derived from an EMBL/GenBank/DDBJ whole genome shotgun (WGS) entry which is preliminary data.</text>
</comment>
<evidence type="ECO:0000313" key="2">
    <source>
        <dbReference type="Proteomes" id="UP000821845"/>
    </source>
</evidence>
<organism evidence="1 2">
    <name type="scientific">Hyalomma asiaticum</name>
    <name type="common">Tick</name>
    <dbReference type="NCBI Taxonomy" id="266040"/>
    <lineage>
        <taxon>Eukaryota</taxon>
        <taxon>Metazoa</taxon>
        <taxon>Ecdysozoa</taxon>
        <taxon>Arthropoda</taxon>
        <taxon>Chelicerata</taxon>
        <taxon>Arachnida</taxon>
        <taxon>Acari</taxon>
        <taxon>Parasitiformes</taxon>
        <taxon>Ixodida</taxon>
        <taxon>Ixodoidea</taxon>
        <taxon>Ixodidae</taxon>
        <taxon>Hyalomminae</taxon>
        <taxon>Hyalomma</taxon>
    </lineage>
</organism>
<dbReference type="Proteomes" id="UP000821845">
    <property type="component" value="Chromosome 4"/>
</dbReference>